<dbReference type="OrthoDB" id="44567at2759"/>
<keyword evidence="4" id="KW-0720">Serine protease</keyword>
<name>B7GBH8_PHATC</name>
<proteinExistence type="inferred from homology"/>
<dbReference type="PANTHER" id="PTHR24276">
    <property type="entry name" value="POLYSERASE-RELATED"/>
    <property type="match status" value="1"/>
</dbReference>
<dbReference type="PaxDb" id="2850-Phatr40462"/>
<evidence type="ECO:0000313" key="7">
    <source>
        <dbReference type="EMBL" id="EEC44121.1"/>
    </source>
</evidence>
<dbReference type="eggNOG" id="KOG3627">
    <property type="taxonomic scope" value="Eukaryota"/>
</dbReference>
<keyword evidence="3" id="KW-1015">Disulfide bond</keyword>
<keyword evidence="4" id="KW-0645">Protease</keyword>
<dbReference type="InterPro" id="IPR033116">
    <property type="entry name" value="TRYPSIN_SER"/>
</dbReference>
<dbReference type="GO" id="GO:0004252">
    <property type="term" value="F:serine-type endopeptidase activity"/>
    <property type="evidence" value="ECO:0007669"/>
    <property type="project" value="InterPro"/>
</dbReference>
<dbReference type="PROSITE" id="PS00135">
    <property type="entry name" value="TRYPSIN_SER"/>
    <property type="match status" value="1"/>
</dbReference>
<dbReference type="AlphaFoldDB" id="B7GBH8"/>
<dbReference type="Proteomes" id="UP000000759">
    <property type="component" value="Chromosome 23"/>
</dbReference>
<dbReference type="HOGENOM" id="CLU_488766_0_0_1"/>
<keyword evidence="8" id="KW-1185">Reference proteome</keyword>
<accession>B7GBH8</accession>
<evidence type="ECO:0000256" key="4">
    <source>
        <dbReference type="RuleBase" id="RU363034"/>
    </source>
</evidence>
<comment type="similarity">
    <text evidence="1">Belongs to the peptidase S1 family.</text>
</comment>
<dbReference type="PANTHER" id="PTHR24276:SF91">
    <property type="entry name" value="AT26814P-RELATED"/>
    <property type="match status" value="1"/>
</dbReference>
<dbReference type="SMART" id="SM00020">
    <property type="entry name" value="Tryp_SPc"/>
    <property type="match status" value="1"/>
</dbReference>
<dbReference type="InterPro" id="IPR001314">
    <property type="entry name" value="Peptidase_S1A"/>
</dbReference>
<dbReference type="Pfam" id="PF00089">
    <property type="entry name" value="Trypsin"/>
    <property type="match status" value="1"/>
</dbReference>
<dbReference type="RefSeq" id="XP_002184372.1">
    <property type="nucleotide sequence ID" value="XM_002184336.1"/>
</dbReference>
<dbReference type="PRINTS" id="PR00722">
    <property type="entry name" value="CHYMOTRYPSIN"/>
</dbReference>
<keyword evidence="2" id="KW-0843">Virulence</keyword>
<dbReference type="InterPro" id="IPR009003">
    <property type="entry name" value="Peptidase_S1_PA"/>
</dbReference>
<dbReference type="EMBL" id="CM000625">
    <property type="protein sequence ID" value="EEC44121.1"/>
    <property type="molecule type" value="Genomic_DNA"/>
</dbReference>
<dbReference type="CDD" id="cd00190">
    <property type="entry name" value="Tryp_SPc"/>
    <property type="match status" value="1"/>
</dbReference>
<dbReference type="InterPro" id="IPR018114">
    <property type="entry name" value="TRYPSIN_HIS"/>
</dbReference>
<reference evidence="7 8" key="1">
    <citation type="journal article" date="2008" name="Nature">
        <title>The Phaeodactylum genome reveals the evolutionary history of diatom genomes.</title>
        <authorList>
            <person name="Bowler C."/>
            <person name="Allen A.E."/>
            <person name="Badger J.H."/>
            <person name="Grimwood J."/>
            <person name="Jabbari K."/>
            <person name="Kuo A."/>
            <person name="Maheswari U."/>
            <person name="Martens C."/>
            <person name="Maumus F."/>
            <person name="Otillar R.P."/>
            <person name="Rayko E."/>
            <person name="Salamov A."/>
            <person name="Vandepoele K."/>
            <person name="Beszteri B."/>
            <person name="Gruber A."/>
            <person name="Heijde M."/>
            <person name="Katinka M."/>
            <person name="Mock T."/>
            <person name="Valentin K."/>
            <person name="Verret F."/>
            <person name="Berges J.A."/>
            <person name="Brownlee C."/>
            <person name="Cadoret J.P."/>
            <person name="Chiovitti A."/>
            <person name="Choi C.J."/>
            <person name="Coesel S."/>
            <person name="De Martino A."/>
            <person name="Detter J.C."/>
            <person name="Durkin C."/>
            <person name="Falciatore A."/>
            <person name="Fournet J."/>
            <person name="Haruta M."/>
            <person name="Huysman M.J."/>
            <person name="Jenkins B.D."/>
            <person name="Jiroutova K."/>
            <person name="Jorgensen R.E."/>
            <person name="Joubert Y."/>
            <person name="Kaplan A."/>
            <person name="Kroger N."/>
            <person name="Kroth P.G."/>
            <person name="La Roche J."/>
            <person name="Lindquist E."/>
            <person name="Lommer M."/>
            <person name="Martin-Jezequel V."/>
            <person name="Lopez P.J."/>
            <person name="Lucas S."/>
            <person name="Mangogna M."/>
            <person name="McGinnis K."/>
            <person name="Medlin L.K."/>
            <person name="Montsant A."/>
            <person name="Oudot-Le Secq M.P."/>
            <person name="Napoli C."/>
            <person name="Obornik M."/>
            <person name="Parker M.S."/>
            <person name="Petit J.L."/>
            <person name="Porcel B.M."/>
            <person name="Poulsen N."/>
            <person name="Robison M."/>
            <person name="Rychlewski L."/>
            <person name="Rynearson T.A."/>
            <person name="Schmutz J."/>
            <person name="Shapiro H."/>
            <person name="Siaut M."/>
            <person name="Stanley M."/>
            <person name="Sussman M.R."/>
            <person name="Taylor A.R."/>
            <person name="Vardi A."/>
            <person name="von Dassow P."/>
            <person name="Vyverman W."/>
            <person name="Willis A."/>
            <person name="Wyrwicz L.S."/>
            <person name="Rokhsar D.S."/>
            <person name="Weissenbach J."/>
            <person name="Armbrust E.V."/>
            <person name="Green B.R."/>
            <person name="Van de Peer Y."/>
            <person name="Grigoriev I.V."/>
        </authorList>
    </citation>
    <scope>NUCLEOTIDE SEQUENCE [LARGE SCALE GENOMIC DNA]</scope>
    <source>
        <strain evidence="7 8">CCAP 1055/1</strain>
    </source>
</reference>
<feature type="region of interest" description="Disordered" evidence="5">
    <location>
        <begin position="368"/>
        <end position="389"/>
    </location>
</feature>
<dbReference type="InterPro" id="IPR050430">
    <property type="entry name" value="Peptidase_S1"/>
</dbReference>
<dbReference type="InterPro" id="IPR043504">
    <property type="entry name" value="Peptidase_S1_PA_chymotrypsin"/>
</dbReference>
<keyword evidence="4" id="KW-0378">Hydrolase</keyword>
<dbReference type="PROSITE" id="PS50240">
    <property type="entry name" value="TRYPSIN_DOM"/>
    <property type="match status" value="1"/>
</dbReference>
<evidence type="ECO:0000313" key="8">
    <source>
        <dbReference type="Proteomes" id="UP000000759"/>
    </source>
</evidence>
<dbReference type="SUPFAM" id="SSF50494">
    <property type="entry name" value="Trypsin-like serine proteases"/>
    <property type="match status" value="1"/>
</dbReference>
<dbReference type="GO" id="GO:0006508">
    <property type="term" value="P:proteolysis"/>
    <property type="evidence" value="ECO:0007669"/>
    <property type="project" value="UniProtKB-KW"/>
</dbReference>
<dbReference type="InParanoid" id="B7GBH8"/>
<reference evidence="8" key="2">
    <citation type="submission" date="2008-08" db="EMBL/GenBank/DDBJ databases">
        <authorList>
            <consortium name="Diatom Consortium"/>
            <person name="Grigoriev I."/>
            <person name="Grimwood J."/>
            <person name="Kuo A."/>
            <person name="Otillar R.P."/>
            <person name="Salamov A."/>
            <person name="Detter J.C."/>
            <person name="Lindquist E."/>
            <person name="Shapiro H."/>
            <person name="Lucas S."/>
            <person name="Glavina del Rio T."/>
            <person name="Pitluck S."/>
            <person name="Rokhsar D."/>
            <person name="Bowler C."/>
        </authorList>
    </citation>
    <scope>GENOME REANNOTATION</scope>
    <source>
        <strain evidence="8">CCAP 1055/1</strain>
    </source>
</reference>
<protein>
    <recommendedName>
        <fullName evidence="6">Peptidase S1 domain-containing protein</fullName>
    </recommendedName>
</protein>
<evidence type="ECO:0000256" key="5">
    <source>
        <dbReference type="SAM" id="MobiDB-lite"/>
    </source>
</evidence>
<evidence type="ECO:0000259" key="6">
    <source>
        <dbReference type="PROSITE" id="PS50240"/>
    </source>
</evidence>
<sequence>MPEISPRIIGGSLASAKEFPWFAAASGRFSCGASLIHPRILLTAAHCVGAFRSDGVHIGAFRRGSTVRGAVFRKVIREIQHPDFQETSFSNDFMLVILADPVNDRDPVTLNTNINVPADNQELTVMGFGSTLYGGSVSKNLNEVTTFAINHNTCRDIWSTNFPRDVQLCTLNRGKGACQGDSGGPLVLANTNIQVGIVSFGAECADTKPSFPAVEARVSGAIGWIADTICDVTGDCDYISNMNNRPPPTPGPVTLPPQSKTATLDIVFQYDAYPKETTWSVLSDDQPIFVGPNYEPGLYERWTSTFDEVPYGDYVFQIDDSWGDGLTTGDYFGSAELVQDGVTIAYVSGSFGLRQTVDFVIGTDPQPAIPPSQPPTMSPTLAPSSAPTQSTRIDTGTINIHFQYDGYPDETSWVIQSWPSYQILFSGPDYLPSIYQNWTTSLVDIPVGRYAMTVYDSWGDGLKTGSFFGYYRILQVNDTNGDGNTKELAYGDGVFGFASTVQFEVNAL</sequence>
<dbReference type="GeneID" id="7198325"/>
<evidence type="ECO:0000256" key="2">
    <source>
        <dbReference type="ARBA" id="ARBA00023026"/>
    </source>
</evidence>
<dbReference type="Gene3D" id="2.40.10.10">
    <property type="entry name" value="Trypsin-like serine proteases"/>
    <property type="match status" value="1"/>
</dbReference>
<dbReference type="STRING" id="556484.B7GBH8"/>
<evidence type="ECO:0000256" key="1">
    <source>
        <dbReference type="ARBA" id="ARBA00007664"/>
    </source>
</evidence>
<gene>
    <name evidence="7" type="ORF">PHATRDRAFT_40462</name>
</gene>
<feature type="domain" description="Peptidase S1" evidence="6">
    <location>
        <begin position="8"/>
        <end position="230"/>
    </location>
</feature>
<dbReference type="PROSITE" id="PS00134">
    <property type="entry name" value="TRYPSIN_HIS"/>
    <property type="match status" value="1"/>
</dbReference>
<feature type="compositionally biased region" description="Pro residues" evidence="5">
    <location>
        <begin position="368"/>
        <end position="377"/>
    </location>
</feature>
<dbReference type="KEGG" id="pti:PHATRDRAFT_40462"/>
<evidence type="ECO:0000256" key="3">
    <source>
        <dbReference type="ARBA" id="ARBA00023157"/>
    </source>
</evidence>
<dbReference type="MEROPS" id="S01.316"/>
<dbReference type="InterPro" id="IPR001254">
    <property type="entry name" value="Trypsin_dom"/>
</dbReference>
<organism evidence="7 8">
    <name type="scientific">Phaeodactylum tricornutum (strain CCAP 1055/1)</name>
    <dbReference type="NCBI Taxonomy" id="556484"/>
    <lineage>
        <taxon>Eukaryota</taxon>
        <taxon>Sar</taxon>
        <taxon>Stramenopiles</taxon>
        <taxon>Ochrophyta</taxon>
        <taxon>Bacillariophyta</taxon>
        <taxon>Bacillariophyceae</taxon>
        <taxon>Bacillariophycidae</taxon>
        <taxon>Naviculales</taxon>
        <taxon>Phaeodactylaceae</taxon>
        <taxon>Phaeodactylum</taxon>
    </lineage>
</organism>